<sequence>MGNHTNALNTLEQIKRETKDDARLYACIRDLYEQGVSLSDLKALIPDIRRTREQLQLKRMLQNNNEVLLNMFSQEMTFLLDAKERQEELEFKKLDQLIRQQQSFRKASADAGPVKKLKRIFLSA</sequence>
<organism evidence="1 3">
    <name type="scientific">Dorea longicatena</name>
    <dbReference type="NCBI Taxonomy" id="88431"/>
    <lineage>
        <taxon>Bacteria</taxon>
        <taxon>Bacillati</taxon>
        <taxon>Bacillota</taxon>
        <taxon>Clostridia</taxon>
        <taxon>Lachnospirales</taxon>
        <taxon>Lachnospiraceae</taxon>
        <taxon>Dorea</taxon>
    </lineage>
</organism>
<proteinExistence type="predicted"/>
<dbReference type="AlphaFoldDB" id="A0A174S279"/>
<evidence type="ECO:0000313" key="1">
    <source>
        <dbReference type="EMBL" id="CUP90037.1"/>
    </source>
</evidence>
<accession>A0A174S279</accession>
<gene>
    <name evidence="2" type="ORF">DLSSTS7063_01805</name>
    <name evidence="1" type="ORF">ERS852526_02255</name>
</gene>
<dbReference type="EMBL" id="CZAY01000017">
    <property type="protein sequence ID" value="CUP90037.1"/>
    <property type="molecule type" value="Genomic_DNA"/>
</dbReference>
<evidence type="ECO:0000313" key="2">
    <source>
        <dbReference type="EMBL" id="VUX11228.1"/>
    </source>
</evidence>
<dbReference type="EMBL" id="CABHNM010000041">
    <property type="protein sequence ID" value="VUX11228.1"/>
    <property type="molecule type" value="Genomic_DNA"/>
</dbReference>
<evidence type="ECO:0000313" key="4">
    <source>
        <dbReference type="Proteomes" id="UP000398619"/>
    </source>
</evidence>
<name>A0A174S279_9FIRM</name>
<reference evidence="1 3" key="1">
    <citation type="submission" date="2015-09" db="EMBL/GenBank/DDBJ databases">
        <authorList>
            <consortium name="Pathogen Informatics"/>
        </authorList>
    </citation>
    <scope>NUCLEOTIDE SEQUENCE [LARGE SCALE GENOMIC DNA]</scope>
    <source>
        <strain evidence="1 3">2789STDY5834914</strain>
    </source>
</reference>
<dbReference type="Proteomes" id="UP000095485">
    <property type="component" value="Unassembled WGS sequence"/>
</dbReference>
<dbReference type="GeneID" id="96229537"/>
<reference evidence="2 4" key="2">
    <citation type="submission" date="2019-07" db="EMBL/GenBank/DDBJ databases">
        <authorList>
            <person name="Hibberd C M."/>
            <person name="Gehrig L. J."/>
            <person name="Chang H.-W."/>
            <person name="Venkatesh S."/>
        </authorList>
    </citation>
    <scope>NUCLEOTIDE SEQUENCE [LARGE SCALE GENOMIC DNA]</scope>
    <source>
        <strain evidence="2">Dorea_longicatena_SSTS_Bg7063</strain>
    </source>
</reference>
<dbReference type="STRING" id="88431.ERS852423_02433"/>
<dbReference type="Proteomes" id="UP000398619">
    <property type="component" value="Unassembled WGS sequence"/>
</dbReference>
<dbReference type="RefSeq" id="WP_028088559.1">
    <property type="nucleotide sequence ID" value="NZ_AP031429.1"/>
</dbReference>
<evidence type="ECO:0000313" key="3">
    <source>
        <dbReference type="Proteomes" id="UP000095485"/>
    </source>
</evidence>
<protein>
    <submittedName>
        <fullName evidence="1">Uncharacterized protein</fullName>
    </submittedName>
</protein>